<proteinExistence type="predicted"/>
<evidence type="ECO:0000259" key="1">
    <source>
        <dbReference type="SMART" id="SM00849"/>
    </source>
</evidence>
<dbReference type="InterPro" id="IPR036866">
    <property type="entry name" value="RibonucZ/Hydroxyglut_hydro"/>
</dbReference>
<dbReference type="Pfam" id="PF00753">
    <property type="entry name" value="Lactamase_B"/>
    <property type="match status" value="1"/>
</dbReference>
<dbReference type="InterPro" id="IPR001279">
    <property type="entry name" value="Metallo-B-lactamas"/>
</dbReference>
<dbReference type="GO" id="GO:0016787">
    <property type="term" value="F:hydrolase activity"/>
    <property type="evidence" value="ECO:0007669"/>
    <property type="project" value="UniProtKB-KW"/>
</dbReference>
<dbReference type="PANTHER" id="PTHR42951">
    <property type="entry name" value="METALLO-BETA-LACTAMASE DOMAIN-CONTAINING"/>
    <property type="match status" value="1"/>
</dbReference>
<dbReference type="SMART" id="SM00849">
    <property type="entry name" value="Lactamase_B"/>
    <property type="match status" value="1"/>
</dbReference>
<accession>A0A6A9QXB8</accession>
<gene>
    <name evidence="2" type="ORF">GC250_09595</name>
</gene>
<dbReference type="Gene3D" id="3.60.15.10">
    <property type="entry name" value="Ribonuclease Z/Hydroxyacylglutathione hydrolase-like"/>
    <property type="match status" value="1"/>
</dbReference>
<dbReference type="CDD" id="cd07726">
    <property type="entry name" value="ST1585-like_MBL-fold"/>
    <property type="match status" value="1"/>
</dbReference>
<reference evidence="2 3" key="1">
    <citation type="submission" date="2019-10" db="EMBL/GenBank/DDBJ databases">
        <title>Sequencing and Assembly of Multiple Reported Metal-Biooxidizing Members of the Extremely Thermoacidophilic Archaeal Family Sulfolobaceae.</title>
        <authorList>
            <person name="Counts J.A."/>
            <person name="Kelly R.M."/>
        </authorList>
    </citation>
    <scope>NUCLEOTIDE SEQUENCE [LARGE SCALE GENOMIC DNA]</scope>
    <source>
        <strain evidence="2 3">DSM 6482</strain>
    </source>
</reference>
<keyword evidence="3" id="KW-1185">Reference proteome</keyword>
<dbReference type="InterPro" id="IPR037482">
    <property type="entry name" value="ST1585_MBL-fold"/>
</dbReference>
<name>A0A6A9QXB8_SULME</name>
<comment type="caution">
    <text evidence="2">The sequence shown here is derived from an EMBL/GenBank/DDBJ whole genome shotgun (WGS) entry which is preliminary data.</text>
</comment>
<dbReference type="OrthoDB" id="197151at2157"/>
<evidence type="ECO:0000313" key="2">
    <source>
        <dbReference type="EMBL" id="MUN29682.1"/>
    </source>
</evidence>
<dbReference type="Proteomes" id="UP000470772">
    <property type="component" value="Unassembled WGS sequence"/>
</dbReference>
<dbReference type="EMBL" id="WGGD01000005">
    <property type="protein sequence ID" value="MUN29682.1"/>
    <property type="molecule type" value="Genomic_DNA"/>
</dbReference>
<organism evidence="2 3">
    <name type="scientific">Sulfuracidifex metallicus DSM 6482 = JCM 9184</name>
    <dbReference type="NCBI Taxonomy" id="523847"/>
    <lineage>
        <taxon>Archaea</taxon>
        <taxon>Thermoproteota</taxon>
        <taxon>Thermoprotei</taxon>
        <taxon>Sulfolobales</taxon>
        <taxon>Sulfolobaceae</taxon>
        <taxon>Sulfuracidifex</taxon>
    </lineage>
</organism>
<dbReference type="InterPro" id="IPR050855">
    <property type="entry name" value="NDM-1-like"/>
</dbReference>
<feature type="domain" description="Metallo-beta-lactamase" evidence="1">
    <location>
        <begin position="19"/>
        <end position="205"/>
    </location>
</feature>
<dbReference type="PANTHER" id="PTHR42951:SF4">
    <property type="entry name" value="ACYL-COENZYME A THIOESTERASE MBLAC2"/>
    <property type="match status" value="1"/>
</dbReference>
<protein>
    <submittedName>
        <fullName evidence="2">MBL fold metallo-hydrolase</fullName>
    </submittedName>
</protein>
<dbReference type="SUPFAM" id="SSF56281">
    <property type="entry name" value="Metallo-hydrolase/oxidoreductase"/>
    <property type="match status" value="1"/>
</dbReference>
<keyword evidence="2" id="KW-0378">Hydrolase</keyword>
<evidence type="ECO:0000313" key="3">
    <source>
        <dbReference type="Proteomes" id="UP000470772"/>
    </source>
</evidence>
<sequence length="264" mass="28873">MPCKGIHAIPSGPPQFPEIMTTYVVCGDKTAIIDPGPANSVVDLGFVDTASYVVLTHLHIDHVGLVKEVMERYKEAKLVIKSGFKRYMVTEDGVKRLNETAREVLGDLVDIYGEVEPSRDDVIEVNDGDVIDLGGKSIKVVYTPGHAKHHISLFYEGMLFSGDSTGVMLNGVMLPSTPPPLDLQKYKESIKKQISLAPFSVALAHGGIVDGNFLSDYLEALEKADFKVNEEDLDLGGEKGEILKKHYKINMEGLTSSLKENNNA</sequence>
<dbReference type="AlphaFoldDB" id="A0A6A9QXB8"/>